<accession>A0ABS6E111</accession>
<dbReference type="RefSeq" id="WP_216515726.1">
    <property type="nucleotide sequence ID" value="NZ_JAHLPM010000001.1"/>
</dbReference>
<reference evidence="2 3" key="1">
    <citation type="submission" date="2021-06" db="EMBL/GenBank/DDBJ databases">
        <authorList>
            <person name="Sun Q."/>
            <person name="Li D."/>
        </authorList>
    </citation>
    <scope>NUCLEOTIDE SEQUENCE [LARGE SCALE GENOMIC DNA]</scope>
    <source>
        <strain evidence="2 3">MSJ-40</strain>
    </source>
</reference>
<sequence length="136" mass="15764">MRKIIISIFTILLVFSLASCKQNNISDDLIIDIGESAKFTEEEITEAIDLVKNNFDFPASTLTKVWYSEEKSDSYFRDDFKQGVSPENVILLLSNFDVDDSGDNPVLNPNSTYTDYQWILRRDSKTSKWRIEDWGY</sequence>
<evidence type="ECO:0000313" key="3">
    <source>
        <dbReference type="Proteomes" id="UP000749471"/>
    </source>
</evidence>
<dbReference type="EMBL" id="JAHLPM010000001">
    <property type="protein sequence ID" value="MBU5436482.1"/>
    <property type="molecule type" value="Genomic_DNA"/>
</dbReference>
<organism evidence="2 3">
    <name type="scientific">Tissierella simiarum</name>
    <dbReference type="NCBI Taxonomy" id="2841534"/>
    <lineage>
        <taxon>Bacteria</taxon>
        <taxon>Bacillati</taxon>
        <taxon>Bacillota</taxon>
        <taxon>Tissierellia</taxon>
        <taxon>Tissierellales</taxon>
        <taxon>Tissierellaceae</taxon>
        <taxon>Tissierella</taxon>
    </lineage>
</organism>
<gene>
    <name evidence="2" type="ORF">KQI42_00600</name>
</gene>
<proteinExistence type="predicted"/>
<evidence type="ECO:0000313" key="2">
    <source>
        <dbReference type="EMBL" id="MBU5436482.1"/>
    </source>
</evidence>
<protein>
    <submittedName>
        <fullName evidence="2">DUF4829 domain-containing protein</fullName>
    </submittedName>
</protein>
<evidence type="ECO:0000256" key="1">
    <source>
        <dbReference type="SAM" id="SignalP"/>
    </source>
</evidence>
<keyword evidence="3" id="KW-1185">Reference proteome</keyword>
<name>A0ABS6E111_9FIRM</name>
<dbReference type="Proteomes" id="UP000749471">
    <property type="component" value="Unassembled WGS sequence"/>
</dbReference>
<feature type="chain" id="PRO_5047016239" evidence="1">
    <location>
        <begin position="22"/>
        <end position="136"/>
    </location>
</feature>
<comment type="caution">
    <text evidence="2">The sequence shown here is derived from an EMBL/GenBank/DDBJ whole genome shotgun (WGS) entry which is preliminary data.</text>
</comment>
<feature type="signal peptide" evidence="1">
    <location>
        <begin position="1"/>
        <end position="21"/>
    </location>
</feature>
<keyword evidence="1" id="KW-0732">Signal</keyword>
<dbReference type="PROSITE" id="PS51257">
    <property type="entry name" value="PROKAR_LIPOPROTEIN"/>
    <property type="match status" value="1"/>
</dbReference>